<evidence type="ECO:0000256" key="5">
    <source>
        <dbReference type="ARBA" id="ARBA00023004"/>
    </source>
</evidence>
<dbReference type="InterPro" id="IPR053547">
    <property type="entry name" value="Multiheme_cyt_c_menaq_reduct"/>
</dbReference>
<dbReference type="InterPro" id="IPR036280">
    <property type="entry name" value="Multihaem_cyt_sf"/>
</dbReference>
<protein>
    <submittedName>
        <fullName evidence="8">Menaquinone reductase, multiheme cytochrome c subunit</fullName>
    </submittedName>
</protein>
<dbReference type="PANTHER" id="PTHR39425">
    <property type="entry name" value="LIPOPROTEIN CYTOCHROME C"/>
    <property type="match status" value="1"/>
</dbReference>
<dbReference type="InterPro" id="IPR020942">
    <property type="entry name" value="Cyt_c_III_dom"/>
</dbReference>
<evidence type="ECO:0000256" key="4">
    <source>
        <dbReference type="ARBA" id="ARBA00022982"/>
    </source>
</evidence>
<keyword evidence="1" id="KW-0813">Transport</keyword>
<evidence type="ECO:0000259" key="7">
    <source>
        <dbReference type="Pfam" id="PF02085"/>
    </source>
</evidence>
<dbReference type="KEGG" id="dmp:FAK_23360"/>
<keyword evidence="4" id="KW-0249">Electron transport</keyword>
<accession>A0AAU9EEQ8</accession>
<name>A0AAU9EEQ8_9BACT</name>
<evidence type="ECO:0000256" key="2">
    <source>
        <dbReference type="ARBA" id="ARBA00022617"/>
    </source>
</evidence>
<dbReference type="EMBL" id="AP028679">
    <property type="protein sequence ID" value="BEQ15270.1"/>
    <property type="molecule type" value="Genomic_DNA"/>
</dbReference>
<reference evidence="9" key="1">
    <citation type="journal article" date="2023" name="Arch. Microbiol.">
        <title>Desulfoferula mesophilus gen. nov. sp. nov., a mesophilic sulfate-reducing bacterium isolated from a brackish lake sediment.</title>
        <authorList>
            <person name="Watanabe T."/>
            <person name="Yabe T."/>
            <person name="Tsuji J.M."/>
            <person name="Fukui M."/>
        </authorList>
    </citation>
    <scope>NUCLEOTIDE SEQUENCE [LARGE SCALE GENOMIC DNA]</scope>
    <source>
        <strain evidence="9">12FAK</strain>
    </source>
</reference>
<evidence type="ECO:0000313" key="8">
    <source>
        <dbReference type="EMBL" id="BEQ15270.1"/>
    </source>
</evidence>
<keyword evidence="6" id="KW-1133">Transmembrane helix</keyword>
<organism evidence="8 9">
    <name type="scientific">Desulfoferula mesophila</name>
    <dbReference type="NCBI Taxonomy" id="3058419"/>
    <lineage>
        <taxon>Bacteria</taxon>
        <taxon>Pseudomonadati</taxon>
        <taxon>Thermodesulfobacteriota</taxon>
        <taxon>Desulfarculia</taxon>
        <taxon>Desulfarculales</taxon>
        <taxon>Desulfarculaceae</taxon>
        <taxon>Desulfoferula</taxon>
    </lineage>
</organism>
<gene>
    <name evidence="8" type="primary">qrcA</name>
    <name evidence="8" type="ORF">FAK_23360</name>
</gene>
<evidence type="ECO:0000313" key="9">
    <source>
        <dbReference type="Proteomes" id="UP001366166"/>
    </source>
</evidence>
<keyword evidence="9" id="KW-1185">Reference proteome</keyword>
<dbReference type="GO" id="GO:0009055">
    <property type="term" value="F:electron transfer activity"/>
    <property type="evidence" value="ECO:0007669"/>
    <property type="project" value="InterPro"/>
</dbReference>
<evidence type="ECO:0000256" key="3">
    <source>
        <dbReference type="ARBA" id="ARBA00022723"/>
    </source>
</evidence>
<sequence length="204" mass="22701">MSSHQQGKKQRSRADWILLFVGLVIGSAFGFWATPTILYAEKAQPLQFNHKLHLEQVSDSCKSCHTLREDGSFSGIPSIQSCKECHEAGSLMGDGKNEAAFDEYLKKNQPIPWLVYSRQPDCVFFSHAAHTASAGLECAQCHADHGQTTKLRPYEYNRLTGYSRDIWGTGPIGLGGPPHRMKMDDCAKCHSENGVNRACFVCHK</sequence>
<dbReference type="CDD" id="cd08168">
    <property type="entry name" value="Cytochrom_C3"/>
    <property type="match status" value="1"/>
</dbReference>
<feature type="transmembrane region" description="Helical" evidence="6">
    <location>
        <begin position="16"/>
        <end position="40"/>
    </location>
</feature>
<dbReference type="Pfam" id="PF02085">
    <property type="entry name" value="Cytochrom_CIII"/>
    <property type="match status" value="1"/>
</dbReference>
<dbReference type="NCBIfam" id="NF041781">
    <property type="entry name" value="mnquin_red_QrcA"/>
    <property type="match status" value="1"/>
</dbReference>
<keyword evidence="6" id="KW-0472">Membrane</keyword>
<evidence type="ECO:0000256" key="1">
    <source>
        <dbReference type="ARBA" id="ARBA00022448"/>
    </source>
</evidence>
<dbReference type="AlphaFoldDB" id="A0AAU9EEQ8"/>
<dbReference type="Proteomes" id="UP001366166">
    <property type="component" value="Chromosome"/>
</dbReference>
<keyword evidence="3" id="KW-0479">Metal-binding</keyword>
<feature type="domain" description="Class III cytochrome C" evidence="7">
    <location>
        <begin position="41"/>
        <end position="94"/>
    </location>
</feature>
<keyword evidence="2" id="KW-0349">Heme</keyword>
<dbReference type="PANTHER" id="PTHR39425:SF1">
    <property type="entry name" value="CYTOCHROME C7-LIKE DOMAIN-CONTAINING PROTEIN"/>
    <property type="match status" value="1"/>
</dbReference>
<keyword evidence="6" id="KW-0812">Transmembrane</keyword>
<dbReference type="GO" id="GO:0020037">
    <property type="term" value="F:heme binding"/>
    <property type="evidence" value="ECO:0007669"/>
    <property type="project" value="InterPro"/>
</dbReference>
<keyword evidence="5" id="KW-0408">Iron</keyword>
<proteinExistence type="predicted"/>
<dbReference type="Gene3D" id="3.90.10.10">
    <property type="entry name" value="Cytochrome C3"/>
    <property type="match status" value="2"/>
</dbReference>
<dbReference type="SUPFAM" id="SSF48695">
    <property type="entry name" value="Multiheme cytochromes"/>
    <property type="match status" value="1"/>
</dbReference>
<evidence type="ECO:0000256" key="6">
    <source>
        <dbReference type="SAM" id="Phobius"/>
    </source>
</evidence>
<dbReference type="GO" id="GO:0046872">
    <property type="term" value="F:metal ion binding"/>
    <property type="evidence" value="ECO:0007669"/>
    <property type="project" value="UniProtKB-KW"/>
</dbReference>